<dbReference type="InterPro" id="IPR007809">
    <property type="entry name" value="FlgN-like"/>
</dbReference>
<dbReference type="InterPro" id="IPR036679">
    <property type="entry name" value="FlgN-like_sf"/>
</dbReference>
<dbReference type="RefSeq" id="WP_200356669.1">
    <property type="nucleotide sequence ID" value="NZ_JAENIL010000030.1"/>
</dbReference>
<keyword evidence="4" id="KW-0282">Flagellum</keyword>
<dbReference type="GO" id="GO:0044780">
    <property type="term" value="P:bacterial-type flagellum assembly"/>
    <property type="evidence" value="ECO:0007669"/>
    <property type="project" value="InterPro"/>
</dbReference>
<evidence type="ECO:0000313" key="5">
    <source>
        <dbReference type="Proteomes" id="UP000617628"/>
    </source>
</evidence>
<gene>
    <name evidence="4" type="ORF">JIN87_16380</name>
</gene>
<protein>
    <submittedName>
        <fullName evidence="4">Flagellar protein FlgN</fullName>
    </submittedName>
</protein>
<comment type="function">
    <text evidence="1">Required for the efficient initiation of filament assembly.</text>
</comment>
<keyword evidence="3" id="KW-1005">Bacterial flagellum biogenesis</keyword>
<dbReference type="SUPFAM" id="SSF140566">
    <property type="entry name" value="FlgN-like"/>
    <property type="match status" value="1"/>
</dbReference>
<evidence type="ECO:0000256" key="3">
    <source>
        <dbReference type="ARBA" id="ARBA00022795"/>
    </source>
</evidence>
<keyword evidence="5" id="KW-1185">Reference proteome</keyword>
<reference evidence="4" key="1">
    <citation type="submission" date="2021-01" db="EMBL/GenBank/DDBJ databases">
        <title>Modified the classification status of verrucomicrobia.</title>
        <authorList>
            <person name="Feng X."/>
        </authorList>
    </citation>
    <scope>NUCLEOTIDE SEQUENCE</scope>
    <source>
        <strain evidence="4">KCTC 13126</strain>
    </source>
</reference>
<accession>A0A934RZZ4</accession>
<name>A0A934RZZ4_9BACT</name>
<keyword evidence="4" id="KW-0969">Cilium</keyword>
<sequence>MSNNLAEKDWNPLVEMLRHEVQEYGGLYNLLERQQEEIFKRDPQLVLDTNAEIESYMADMGGLREQRENFVREMARAFGADEEQPLSKLLNYFPDFMQPMLQALVDEINHMVRRTRQKARQNFMLLSRTMEINHETMQRLQPGNYNKTYSKRGRVGIKTQAQSRYQAFV</sequence>
<evidence type="ECO:0000256" key="1">
    <source>
        <dbReference type="ARBA" id="ARBA00002397"/>
    </source>
</evidence>
<dbReference type="Gene3D" id="1.20.58.300">
    <property type="entry name" value="FlgN-like"/>
    <property type="match status" value="1"/>
</dbReference>
<proteinExistence type="inferred from homology"/>
<keyword evidence="4" id="KW-0966">Cell projection</keyword>
<comment type="caution">
    <text evidence="4">The sequence shown here is derived from an EMBL/GenBank/DDBJ whole genome shotgun (WGS) entry which is preliminary data.</text>
</comment>
<dbReference type="Proteomes" id="UP000617628">
    <property type="component" value="Unassembled WGS sequence"/>
</dbReference>
<dbReference type="EMBL" id="JAENIL010000030">
    <property type="protein sequence ID" value="MBK1878459.1"/>
    <property type="molecule type" value="Genomic_DNA"/>
</dbReference>
<dbReference type="AlphaFoldDB" id="A0A934RZZ4"/>
<evidence type="ECO:0000256" key="2">
    <source>
        <dbReference type="ARBA" id="ARBA00007703"/>
    </source>
</evidence>
<evidence type="ECO:0000313" key="4">
    <source>
        <dbReference type="EMBL" id="MBK1878459.1"/>
    </source>
</evidence>
<comment type="similarity">
    <text evidence="2">Belongs to the FlgN family.</text>
</comment>
<dbReference type="Pfam" id="PF05130">
    <property type="entry name" value="FlgN"/>
    <property type="match status" value="1"/>
</dbReference>
<organism evidence="4 5">
    <name type="scientific">Pelagicoccus mobilis</name>
    <dbReference type="NCBI Taxonomy" id="415221"/>
    <lineage>
        <taxon>Bacteria</taxon>
        <taxon>Pseudomonadati</taxon>
        <taxon>Verrucomicrobiota</taxon>
        <taxon>Opitutia</taxon>
        <taxon>Puniceicoccales</taxon>
        <taxon>Pelagicoccaceae</taxon>
        <taxon>Pelagicoccus</taxon>
    </lineage>
</organism>